<reference evidence="2 3" key="1">
    <citation type="submission" date="2019-02" db="EMBL/GenBank/DDBJ databases">
        <title>Deep-cultivation of Planctomycetes and their phenomic and genomic characterization uncovers novel biology.</title>
        <authorList>
            <person name="Wiegand S."/>
            <person name="Jogler M."/>
            <person name="Boedeker C."/>
            <person name="Pinto D."/>
            <person name="Vollmers J."/>
            <person name="Rivas-Marin E."/>
            <person name="Kohn T."/>
            <person name="Peeters S.H."/>
            <person name="Heuer A."/>
            <person name="Rast P."/>
            <person name="Oberbeckmann S."/>
            <person name="Bunk B."/>
            <person name="Jeske O."/>
            <person name="Meyerdierks A."/>
            <person name="Storesund J.E."/>
            <person name="Kallscheuer N."/>
            <person name="Luecker S."/>
            <person name="Lage O.M."/>
            <person name="Pohl T."/>
            <person name="Merkel B.J."/>
            <person name="Hornburger P."/>
            <person name="Mueller R.-W."/>
            <person name="Bruemmer F."/>
            <person name="Labrenz M."/>
            <person name="Spormann A.M."/>
            <person name="Op den Camp H."/>
            <person name="Overmann J."/>
            <person name="Amann R."/>
            <person name="Jetten M.S.M."/>
            <person name="Mascher T."/>
            <person name="Medema M.H."/>
            <person name="Devos D.P."/>
            <person name="Kaster A.-K."/>
            <person name="Ovreas L."/>
            <person name="Rohde M."/>
            <person name="Galperin M.Y."/>
            <person name="Jogler C."/>
        </authorList>
    </citation>
    <scope>NUCLEOTIDE SEQUENCE [LARGE SCALE GENOMIC DNA]</scope>
    <source>
        <strain evidence="2 3">HG15A2</strain>
    </source>
</reference>
<dbReference type="AlphaFoldDB" id="A0A517N256"/>
<dbReference type="InterPro" id="IPR050664">
    <property type="entry name" value="Octanoyltrans_LipM/LipL"/>
</dbReference>
<dbReference type="GO" id="GO:0033819">
    <property type="term" value="F:lipoyl(octanoyl) transferase activity"/>
    <property type="evidence" value="ECO:0007669"/>
    <property type="project" value="UniProtKB-EC"/>
</dbReference>
<dbReference type="OrthoDB" id="9774653at2"/>
<evidence type="ECO:0000259" key="1">
    <source>
        <dbReference type="PROSITE" id="PS51733"/>
    </source>
</evidence>
<dbReference type="PANTHER" id="PTHR43679:SF2">
    <property type="entry name" value="OCTANOYL-[GCVH]:PROTEIN N-OCTANOYLTRANSFERASE"/>
    <property type="match status" value="1"/>
</dbReference>
<keyword evidence="2" id="KW-0012">Acyltransferase</keyword>
<evidence type="ECO:0000313" key="2">
    <source>
        <dbReference type="EMBL" id="QDT01217.1"/>
    </source>
</evidence>
<dbReference type="Pfam" id="PF21948">
    <property type="entry name" value="LplA-B_cat"/>
    <property type="match status" value="1"/>
</dbReference>
<dbReference type="SUPFAM" id="SSF55681">
    <property type="entry name" value="Class II aaRS and biotin synthetases"/>
    <property type="match status" value="1"/>
</dbReference>
<keyword evidence="3" id="KW-1185">Reference proteome</keyword>
<protein>
    <submittedName>
        <fullName evidence="2">Octanoyltransferase LipM</fullName>
        <ecNumber evidence="2">2.3.1.181</ecNumber>
    </submittedName>
</protein>
<feature type="domain" description="BPL/LPL catalytic" evidence="1">
    <location>
        <begin position="40"/>
        <end position="241"/>
    </location>
</feature>
<dbReference type="KEGG" id="amob:HG15A2_45590"/>
<accession>A0A517N256</accession>
<dbReference type="Gene3D" id="3.30.930.10">
    <property type="entry name" value="Bira Bifunctional Protein, Domain 2"/>
    <property type="match status" value="1"/>
</dbReference>
<keyword evidence="2" id="KW-0808">Transferase</keyword>
<dbReference type="EC" id="2.3.1.181" evidence="2"/>
<dbReference type="PROSITE" id="PS51733">
    <property type="entry name" value="BPL_LPL_CATALYTIC"/>
    <property type="match status" value="1"/>
</dbReference>
<evidence type="ECO:0000313" key="3">
    <source>
        <dbReference type="Proteomes" id="UP000319852"/>
    </source>
</evidence>
<dbReference type="PANTHER" id="PTHR43679">
    <property type="entry name" value="OCTANOYLTRANSFERASE LIPM-RELATED"/>
    <property type="match status" value="1"/>
</dbReference>
<dbReference type="Proteomes" id="UP000319852">
    <property type="component" value="Chromosome"/>
</dbReference>
<dbReference type="RefSeq" id="WP_145063256.1">
    <property type="nucleotide sequence ID" value="NZ_CP036263.1"/>
</dbReference>
<proteinExistence type="predicted"/>
<gene>
    <name evidence="2" type="primary">lipM</name>
    <name evidence="2" type="ORF">HG15A2_45590</name>
</gene>
<dbReference type="EMBL" id="CP036263">
    <property type="protein sequence ID" value="QDT01217.1"/>
    <property type="molecule type" value="Genomic_DNA"/>
</dbReference>
<dbReference type="InterPro" id="IPR004143">
    <property type="entry name" value="BPL_LPL_catalytic"/>
</dbReference>
<sequence>MPPITPTMPLLFPCRLIIDPPRTGVWNMAVDECLLEEAADEGIATLRFYQWSEPTLSLGYFQRYADRATHLASNDLPVVRRLSGGGTLLHDRELTYSLCLPPDHPLAKRHQQLYRLVHQSAIEALGEQEVELLFWDEFAKQQSVASHSEDAFLCFQRRTDDDLVFVHQGQATTRSQTTKVVGSAQRRRRGAVLQHGALLLGKSAFAQELSGLIELTGKSIDLDRFRTSWSERIATKVDLELRTSEMSRAIQEKSQALANERLKSTNWLRRK</sequence>
<dbReference type="InterPro" id="IPR045864">
    <property type="entry name" value="aa-tRNA-synth_II/BPL/LPL"/>
</dbReference>
<name>A0A517N256_9BACT</name>
<organism evidence="2 3">
    <name type="scientific">Adhaeretor mobilis</name>
    <dbReference type="NCBI Taxonomy" id="1930276"/>
    <lineage>
        <taxon>Bacteria</taxon>
        <taxon>Pseudomonadati</taxon>
        <taxon>Planctomycetota</taxon>
        <taxon>Planctomycetia</taxon>
        <taxon>Pirellulales</taxon>
        <taxon>Lacipirellulaceae</taxon>
        <taxon>Adhaeretor</taxon>
    </lineage>
</organism>